<accession>A0A938YKZ6</accession>
<feature type="domain" description="Fatty acid kinase subunit A-like middle" evidence="2">
    <location>
        <begin position="252"/>
        <end position="314"/>
    </location>
</feature>
<dbReference type="RefSeq" id="WP_205255005.1">
    <property type="nucleotide sequence ID" value="NZ_BAAAPV010000001.1"/>
</dbReference>
<gene>
    <name evidence="3" type="ORF">JL107_00165</name>
</gene>
<dbReference type="EMBL" id="JAERWL010000001">
    <property type="protein sequence ID" value="MBM9474850.1"/>
    <property type="molecule type" value="Genomic_DNA"/>
</dbReference>
<keyword evidence="4" id="KW-1185">Reference proteome</keyword>
<feature type="region of interest" description="Disordered" evidence="1">
    <location>
        <begin position="93"/>
        <end position="119"/>
    </location>
</feature>
<evidence type="ECO:0000313" key="3">
    <source>
        <dbReference type="EMBL" id="MBM9474850.1"/>
    </source>
</evidence>
<name>A0A938YKZ6_9ACTN</name>
<feature type="compositionally biased region" description="Polar residues" evidence="1">
    <location>
        <begin position="96"/>
        <end position="105"/>
    </location>
</feature>
<sequence>MTSLDADLVHRWFATVLNPDVPVMPHWGILPSAVEGAVLREGRQLLLAAVVDSTMPGPPEVAASEPAAREVQTYLHALAAGIAGTQAALLEADGPTQPTQGSVSRLTGGPFGAAEPVDPPGEAPTIALVTGLIAGAAALRDSLNRPGPPEVPNREPSAAEAARLAGVSAAEVVVDGADLHAVAAISAATAMQGWGVGQPTDPRDRVEYRTRGLIGMLLVGLEQASQTPDPPAVPAACGAGPGENRGRAFTAEVTFEIRCGTSESAALHQDLLALGEDVQWWSRSGVDHFHIHTDSPGEVISQAYASGTLFDLAVTLREPTPSDLD</sequence>
<dbReference type="Pfam" id="PF21645">
    <property type="entry name" value="FakA-like_M"/>
    <property type="match status" value="1"/>
</dbReference>
<evidence type="ECO:0000313" key="4">
    <source>
        <dbReference type="Proteomes" id="UP000663801"/>
    </source>
</evidence>
<evidence type="ECO:0000256" key="1">
    <source>
        <dbReference type="SAM" id="MobiDB-lite"/>
    </source>
</evidence>
<dbReference type="AlphaFoldDB" id="A0A938YKZ6"/>
<dbReference type="InterPro" id="IPR048394">
    <property type="entry name" value="FakA-like_M"/>
</dbReference>
<protein>
    <recommendedName>
        <fullName evidence="2">Fatty acid kinase subunit A-like middle domain-containing protein</fullName>
    </recommendedName>
</protein>
<comment type="caution">
    <text evidence="3">The sequence shown here is derived from an EMBL/GenBank/DDBJ whole genome shotgun (WGS) entry which is preliminary data.</text>
</comment>
<dbReference type="Proteomes" id="UP000663801">
    <property type="component" value="Unassembled WGS sequence"/>
</dbReference>
<evidence type="ECO:0000259" key="2">
    <source>
        <dbReference type="Pfam" id="PF21645"/>
    </source>
</evidence>
<organism evidence="3 4">
    <name type="scientific">Nakamurella flavida</name>
    <dbReference type="NCBI Taxonomy" id="363630"/>
    <lineage>
        <taxon>Bacteria</taxon>
        <taxon>Bacillati</taxon>
        <taxon>Actinomycetota</taxon>
        <taxon>Actinomycetes</taxon>
        <taxon>Nakamurellales</taxon>
        <taxon>Nakamurellaceae</taxon>
        <taxon>Nakamurella</taxon>
    </lineage>
</organism>
<proteinExistence type="predicted"/>
<reference evidence="3" key="1">
    <citation type="submission" date="2021-01" db="EMBL/GenBank/DDBJ databases">
        <title>KCTC 19127 draft genome.</title>
        <authorList>
            <person name="An D."/>
        </authorList>
    </citation>
    <scope>NUCLEOTIDE SEQUENCE</scope>
    <source>
        <strain evidence="3">KCTC 19127</strain>
    </source>
</reference>